<evidence type="ECO:0000259" key="7">
    <source>
        <dbReference type="Pfam" id="PF00892"/>
    </source>
</evidence>
<feature type="transmembrane region" description="Helical" evidence="6">
    <location>
        <begin position="212"/>
        <end position="232"/>
    </location>
</feature>
<comment type="similarity">
    <text evidence="2">Belongs to the EamA transporter family.</text>
</comment>
<keyword evidence="4 6" id="KW-1133">Transmembrane helix</keyword>
<feature type="transmembrane region" description="Helical" evidence="6">
    <location>
        <begin position="63"/>
        <end position="80"/>
    </location>
</feature>
<feature type="transmembrane region" description="Helical" evidence="6">
    <location>
        <begin position="239"/>
        <end position="261"/>
    </location>
</feature>
<feature type="transmembrane region" description="Helical" evidence="6">
    <location>
        <begin position="175"/>
        <end position="200"/>
    </location>
</feature>
<dbReference type="SUPFAM" id="SSF103481">
    <property type="entry name" value="Multidrug resistance efflux transporter EmrE"/>
    <property type="match status" value="2"/>
</dbReference>
<dbReference type="Pfam" id="PF00892">
    <property type="entry name" value="EamA"/>
    <property type="match status" value="2"/>
</dbReference>
<dbReference type="EMBL" id="JBHRYH010000045">
    <property type="protein sequence ID" value="MFC3627290.1"/>
    <property type="molecule type" value="Genomic_DNA"/>
</dbReference>
<feature type="domain" description="EamA" evidence="7">
    <location>
        <begin position="149"/>
        <end position="282"/>
    </location>
</feature>
<evidence type="ECO:0000256" key="2">
    <source>
        <dbReference type="ARBA" id="ARBA00007362"/>
    </source>
</evidence>
<dbReference type="PANTHER" id="PTHR32322:SF2">
    <property type="entry name" value="EAMA DOMAIN-CONTAINING PROTEIN"/>
    <property type="match status" value="1"/>
</dbReference>
<reference evidence="9" key="1">
    <citation type="journal article" date="2019" name="Int. J. Syst. Evol. Microbiol.">
        <title>The Global Catalogue of Microorganisms (GCM) 10K type strain sequencing project: providing services to taxonomists for standard genome sequencing and annotation.</title>
        <authorList>
            <consortium name="The Broad Institute Genomics Platform"/>
            <consortium name="The Broad Institute Genome Sequencing Center for Infectious Disease"/>
            <person name="Wu L."/>
            <person name="Ma J."/>
        </authorList>
    </citation>
    <scope>NUCLEOTIDE SEQUENCE [LARGE SCALE GENOMIC DNA]</scope>
    <source>
        <strain evidence="9">KCTC 42195</strain>
    </source>
</reference>
<evidence type="ECO:0000256" key="1">
    <source>
        <dbReference type="ARBA" id="ARBA00004141"/>
    </source>
</evidence>
<feature type="transmembrane region" description="Helical" evidence="6">
    <location>
        <begin position="30"/>
        <end position="51"/>
    </location>
</feature>
<accession>A0ABV7TX20</accession>
<evidence type="ECO:0000313" key="8">
    <source>
        <dbReference type="EMBL" id="MFC3627290.1"/>
    </source>
</evidence>
<protein>
    <submittedName>
        <fullName evidence="8">DMT family transporter</fullName>
    </submittedName>
</protein>
<evidence type="ECO:0000256" key="3">
    <source>
        <dbReference type="ARBA" id="ARBA00022692"/>
    </source>
</evidence>
<evidence type="ECO:0000256" key="5">
    <source>
        <dbReference type="ARBA" id="ARBA00023136"/>
    </source>
</evidence>
<keyword evidence="9" id="KW-1185">Reference proteome</keyword>
<comment type="subcellular location">
    <subcellularLocation>
        <location evidence="1">Membrane</location>
        <topology evidence="1">Multi-pass membrane protein</topology>
    </subcellularLocation>
</comment>
<proteinExistence type="inferred from homology"/>
<dbReference type="RefSeq" id="WP_390280791.1">
    <property type="nucleotide sequence ID" value="NZ_JBHRYH010000045.1"/>
</dbReference>
<evidence type="ECO:0000256" key="4">
    <source>
        <dbReference type="ARBA" id="ARBA00022989"/>
    </source>
</evidence>
<feature type="domain" description="EamA" evidence="7">
    <location>
        <begin position="4"/>
        <end position="135"/>
    </location>
</feature>
<dbReference type="InterPro" id="IPR000620">
    <property type="entry name" value="EamA_dom"/>
</dbReference>
<feature type="transmembrane region" description="Helical" evidence="6">
    <location>
        <begin position="267"/>
        <end position="285"/>
    </location>
</feature>
<dbReference type="PANTHER" id="PTHR32322">
    <property type="entry name" value="INNER MEMBRANE TRANSPORTER"/>
    <property type="match status" value="1"/>
</dbReference>
<evidence type="ECO:0000313" key="9">
    <source>
        <dbReference type="Proteomes" id="UP001595636"/>
    </source>
</evidence>
<gene>
    <name evidence="8" type="ORF">ACFOKJ_14320</name>
</gene>
<evidence type="ECO:0000256" key="6">
    <source>
        <dbReference type="SAM" id="Phobius"/>
    </source>
</evidence>
<feature type="transmembrane region" description="Helical" evidence="6">
    <location>
        <begin position="119"/>
        <end position="136"/>
    </location>
</feature>
<sequence>MLPYLALTLAMLLWASSFIALKIVFAVFDPVFVLFCRMIIATICMLPFFMGRAERWKYRPGDWKWLLLMGLCEPCLYFLFEATALLNTSASQASMITATLPLLVAVGAHFLLRDRQSSLVWLGLAMSVGGVIWLTGGSEASEAAPAPVLGNFLEFLAMVCASGYVLIAKKLSTRFSALAITATQTVLGSVWFGAILLTPWAQWPSHYPLEAMAWVLYLGVCISLGAYGLYTWGVSKVPVALAGSFINLIPVFTLGMAAVMLNERMTGTQWLAAGLVLLGVFISQFKGWPQRWRRKN</sequence>
<name>A0ABV7TX20_9NEIS</name>
<feature type="transmembrane region" description="Helical" evidence="6">
    <location>
        <begin position="92"/>
        <end position="112"/>
    </location>
</feature>
<dbReference type="Proteomes" id="UP001595636">
    <property type="component" value="Unassembled WGS sequence"/>
</dbReference>
<dbReference type="InterPro" id="IPR050638">
    <property type="entry name" value="AA-Vitamin_Transporters"/>
</dbReference>
<keyword evidence="5 6" id="KW-0472">Membrane</keyword>
<comment type="caution">
    <text evidence="8">The sequence shown here is derived from an EMBL/GenBank/DDBJ whole genome shotgun (WGS) entry which is preliminary data.</text>
</comment>
<dbReference type="InterPro" id="IPR037185">
    <property type="entry name" value="EmrE-like"/>
</dbReference>
<organism evidence="8 9">
    <name type="scientific">Vogesella amnigena</name>
    <dbReference type="NCBI Taxonomy" id="1507449"/>
    <lineage>
        <taxon>Bacteria</taxon>
        <taxon>Pseudomonadati</taxon>
        <taxon>Pseudomonadota</taxon>
        <taxon>Betaproteobacteria</taxon>
        <taxon>Neisseriales</taxon>
        <taxon>Chromobacteriaceae</taxon>
        <taxon>Vogesella</taxon>
    </lineage>
</organism>
<feature type="transmembrane region" description="Helical" evidence="6">
    <location>
        <begin position="148"/>
        <end position="168"/>
    </location>
</feature>
<keyword evidence="3 6" id="KW-0812">Transmembrane</keyword>